<evidence type="ECO:0000313" key="6">
    <source>
        <dbReference type="Proteomes" id="UP000030060"/>
    </source>
</evidence>
<organism evidence="5 6">
    <name type="scientific">Pseudomonas fluorescens LMG 5329</name>
    <dbReference type="NCBI Taxonomy" id="1324332"/>
    <lineage>
        <taxon>Bacteria</taxon>
        <taxon>Pseudomonadati</taxon>
        <taxon>Pseudomonadota</taxon>
        <taxon>Gammaproteobacteria</taxon>
        <taxon>Pseudomonadales</taxon>
        <taxon>Pseudomonadaceae</taxon>
        <taxon>Pseudomonas</taxon>
    </lineage>
</organism>
<accession>A0A0A1Z816</accession>
<dbReference type="InterPro" id="IPR023614">
    <property type="entry name" value="Porin_dom_sf"/>
</dbReference>
<sequence>MKISTLALSITAAVLAQQAFADDFGLGSLGTGNGHSGFLEDSHAAISSRTMYYSADNRSGTNNDLRETATALRFDYKSGFTQGTVGLGFDVMAFGALRLDGGDGHTAGAGLSGNGNSFFPTKNNGTEPADSFGRAAGNVKFRVSQTELHVGGGLAPVLPILVSNDSRVAPQTFDGGILTSNDIPNVTFTGGELNRAEGRASSNSTGLSVAGGTRDSDSFKFGGVDYKPFGSSDNVIAKNLTLQYYYAQLQDFYKQNYFGLAHVLPLGNDQSFKTDLRYFDSSSDGKNGESGYQFNNNGGYAKHAGEVDNKTYSAAFTYQLGGSSLMLGHIGVGDDGGFVWVNQGSLADPHAQGAGGSDFYLFTDAVVGQFSRAGEQVNFGQYSYDFKAYVPGLKASVAYLDGRDIKSKVAGGPDQKENEADFRLDYVVQAGPLKGFGTTFRTGTYHGKNTGTADQDQTRLIFNYTYAIF</sequence>
<dbReference type="PANTHER" id="PTHR34596">
    <property type="entry name" value="CHITOPORIN"/>
    <property type="match status" value="1"/>
</dbReference>
<keyword evidence="2" id="KW-0813">Transport</keyword>
<comment type="similarity">
    <text evidence="1">Belongs to the outer membrane porin (Opr) (TC 1.B.25) family.</text>
</comment>
<evidence type="ECO:0000313" key="5">
    <source>
        <dbReference type="EMBL" id="KGE69151.1"/>
    </source>
</evidence>
<dbReference type="GO" id="GO:0015288">
    <property type="term" value="F:porin activity"/>
    <property type="evidence" value="ECO:0007669"/>
    <property type="project" value="TreeGrafter"/>
</dbReference>
<dbReference type="RefSeq" id="WP_038843448.1">
    <property type="nucleotide sequence ID" value="NZ_ASGY01000031.1"/>
</dbReference>
<comment type="caution">
    <text evidence="5">The sequence shown here is derived from an EMBL/GenBank/DDBJ whole genome shotgun (WGS) entry which is preliminary data.</text>
</comment>
<keyword evidence="3 4" id="KW-0732">Signal</keyword>
<dbReference type="AlphaFoldDB" id="A0A0A1Z816"/>
<dbReference type="InterPro" id="IPR005318">
    <property type="entry name" value="OM_porin_bac"/>
</dbReference>
<gene>
    <name evidence="5" type="ORF">K814_0104390</name>
</gene>
<dbReference type="EMBL" id="ASGY01000031">
    <property type="protein sequence ID" value="KGE69151.1"/>
    <property type="molecule type" value="Genomic_DNA"/>
</dbReference>
<name>A0A0A1Z816_PSEFL</name>
<evidence type="ECO:0000256" key="3">
    <source>
        <dbReference type="ARBA" id="ARBA00022729"/>
    </source>
</evidence>
<feature type="chain" id="PRO_5001985668" evidence="4">
    <location>
        <begin position="22"/>
        <end position="469"/>
    </location>
</feature>
<evidence type="ECO:0000256" key="2">
    <source>
        <dbReference type="ARBA" id="ARBA00022448"/>
    </source>
</evidence>
<dbReference type="PANTHER" id="PTHR34596:SF2">
    <property type="entry name" value="CHITOPORIN"/>
    <property type="match status" value="1"/>
</dbReference>
<reference evidence="5 6" key="1">
    <citation type="journal article" date="2013" name="Genome Announc.">
        <title>Draft Genome Sequence of Pseudomonas fluorescens LMG 5329, a White Line-Inducing Principle-Producing Bioindicator for the Mushroom Pathogen Pseudomonas tolaasii.</title>
        <authorList>
            <person name="Ghequire M.G."/>
            <person name="Rokni-Zadeh H."/>
            <person name="Zarrineh P."/>
            <person name="De Mot R."/>
        </authorList>
    </citation>
    <scope>NUCLEOTIDE SEQUENCE [LARGE SCALE GENOMIC DNA]</scope>
    <source>
        <strain evidence="5 6">LMG 5329</strain>
    </source>
</reference>
<protein>
    <submittedName>
        <fullName evidence="5">Porin</fullName>
    </submittedName>
</protein>
<dbReference type="Proteomes" id="UP000030060">
    <property type="component" value="Unassembled WGS sequence"/>
</dbReference>
<dbReference type="OrthoDB" id="6759120at2"/>
<dbReference type="Pfam" id="PF03573">
    <property type="entry name" value="OprD"/>
    <property type="match status" value="1"/>
</dbReference>
<dbReference type="GO" id="GO:0016020">
    <property type="term" value="C:membrane"/>
    <property type="evidence" value="ECO:0007669"/>
    <property type="project" value="InterPro"/>
</dbReference>
<feature type="signal peptide" evidence="4">
    <location>
        <begin position="1"/>
        <end position="21"/>
    </location>
</feature>
<dbReference type="Gene3D" id="2.40.160.10">
    <property type="entry name" value="Porin"/>
    <property type="match status" value="1"/>
</dbReference>
<evidence type="ECO:0000256" key="1">
    <source>
        <dbReference type="ARBA" id="ARBA00009075"/>
    </source>
</evidence>
<evidence type="ECO:0000256" key="4">
    <source>
        <dbReference type="SAM" id="SignalP"/>
    </source>
</evidence>
<proteinExistence type="inferred from homology"/>